<gene>
    <name evidence="1" type="ORF">S01H1_66658</name>
</gene>
<protein>
    <recommendedName>
        <fullName evidence="2">GIY-YIG domain-containing protein</fullName>
    </recommendedName>
</protein>
<proteinExistence type="predicted"/>
<accession>X0Y681</accession>
<organism evidence="1">
    <name type="scientific">marine sediment metagenome</name>
    <dbReference type="NCBI Taxonomy" id="412755"/>
    <lineage>
        <taxon>unclassified sequences</taxon>
        <taxon>metagenomes</taxon>
        <taxon>ecological metagenomes</taxon>
    </lineage>
</organism>
<evidence type="ECO:0000313" key="1">
    <source>
        <dbReference type="EMBL" id="GAG32376.1"/>
    </source>
</evidence>
<dbReference type="EMBL" id="BARS01044089">
    <property type="protein sequence ID" value="GAG32376.1"/>
    <property type="molecule type" value="Genomic_DNA"/>
</dbReference>
<dbReference type="AlphaFoldDB" id="X0Y681"/>
<sequence length="125" mass="14582">MGAKRKASPWRSPWAKWGGRGRSQWAKWVRELDGKSGVYVIREKGSRLVVYVGQSHTGRLKKTMIRHFQHWKGNNAGPTYNRGRVEVRVILAPKRVPMILKIEQECLYRLNPRDNETGWPDEVPF</sequence>
<reference evidence="1" key="1">
    <citation type="journal article" date="2014" name="Front. Microbiol.">
        <title>High frequency of phylogenetically diverse reductive dehalogenase-homologous genes in deep subseafloor sedimentary metagenomes.</title>
        <authorList>
            <person name="Kawai M."/>
            <person name="Futagami T."/>
            <person name="Toyoda A."/>
            <person name="Takaki Y."/>
            <person name="Nishi S."/>
            <person name="Hori S."/>
            <person name="Arai W."/>
            <person name="Tsubouchi T."/>
            <person name="Morono Y."/>
            <person name="Uchiyama I."/>
            <person name="Ito T."/>
            <person name="Fujiyama A."/>
            <person name="Inagaki F."/>
            <person name="Takami H."/>
        </authorList>
    </citation>
    <scope>NUCLEOTIDE SEQUENCE</scope>
    <source>
        <strain evidence="1">Expedition CK06-06</strain>
    </source>
</reference>
<evidence type="ECO:0008006" key="2">
    <source>
        <dbReference type="Google" id="ProtNLM"/>
    </source>
</evidence>
<name>X0Y681_9ZZZZ</name>
<comment type="caution">
    <text evidence="1">The sequence shown here is derived from an EMBL/GenBank/DDBJ whole genome shotgun (WGS) entry which is preliminary data.</text>
</comment>